<dbReference type="AlphaFoldDB" id="A0A1V8M5F5"/>
<evidence type="ECO:0000313" key="4">
    <source>
        <dbReference type="Proteomes" id="UP000191980"/>
    </source>
</evidence>
<dbReference type="OrthoDB" id="9807486at2"/>
<dbReference type="PANTHER" id="PTHR30327">
    <property type="entry name" value="UNCHARACTERIZED PROTEIN YQGE"/>
    <property type="match status" value="1"/>
</dbReference>
<organism evidence="3 4">
    <name type="scientific">Methyloprofundus sedimenti</name>
    <dbReference type="NCBI Taxonomy" id="1420851"/>
    <lineage>
        <taxon>Bacteria</taxon>
        <taxon>Pseudomonadati</taxon>
        <taxon>Pseudomonadota</taxon>
        <taxon>Gammaproteobacteria</taxon>
        <taxon>Methylococcales</taxon>
        <taxon>Methylococcaceae</taxon>
        <taxon>Methyloprofundus</taxon>
    </lineage>
</organism>
<dbReference type="Pfam" id="PF02622">
    <property type="entry name" value="DUF179"/>
    <property type="match status" value="1"/>
</dbReference>
<reference evidence="3 4" key="1">
    <citation type="submission" date="2015-12" db="EMBL/GenBank/DDBJ databases">
        <authorList>
            <person name="Shamseldin A."/>
            <person name="Moawad H."/>
            <person name="Abd El-Rahim W.M."/>
            <person name="Sadowsky M.J."/>
        </authorList>
    </citation>
    <scope>NUCLEOTIDE SEQUENCE [LARGE SCALE GENOMIC DNA]</scope>
    <source>
        <strain evidence="3 4">WF1</strain>
    </source>
</reference>
<sequence length="188" mass="20514">MQEINSFKNHLLIAMPNLIDPNFFHGVTFVCQHNSDGALGLVINHPMQMTLGDILEQMDLVAADDKIAAIPIFSGGPVQQERGFVLHHTSDDAWESSIAVSDTLSLTTSRDILKAIAAGKGPRKFLITLGYAGWGEDQLESEMKSNAWLSTQYDESVVFDTPISMRWSAAANKMGLDINLLTSQAGHA</sequence>
<dbReference type="Proteomes" id="UP000191980">
    <property type="component" value="Unassembled WGS sequence"/>
</dbReference>
<dbReference type="InterPro" id="IPR003774">
    <property type="entry name" value="AlgH-like"/>
</dbReference>
<accession>A0A1V8M5F5</accession>
<comment type="caution">
    <text evidence="3">The sequence shown here is derived from an EMBL/GenBank/DDBJ whole genome shotgun (WGS) entry which is preliminary data.</text>
</comment>
<dbReference type="STRING" id="1420851.AU255_01640"/>
<evidence type="ECO:0000256" key="1">
    <source>
        <dbReference type="ARBA" id="ARBA00009600"/>
    </source>
</evidence>
<dbReference type="SUPFAM" id="SSF143456">
    <property type="entry name" value="VC0467-like"/>
    <property type="match status" value="1"/>
</dbReference>
<dbReference type="GO" id="GO:0005829">
    <property type="term" value="C:cytosol"/>
    <property type="evidence" value="ECO:0007669"/>
    <property type="project" value="TreeGrafter"/>
</dbReference>
<name>A0A1V8M5F5_9GAMM</name>
<evidence type="ECO:0000313" key="3">
    <source>
        <dbReference type="EMBL" id="OQK16633.1"/>
    </source>
</evidence>
<dbReference type="NCBIfam" id="NF001266">
    <property type="entry name" value="PRK00228.1-1"/>
    <property type="match status" value="1"/>
</dbReference>
<keyword evidence="4" id="KW-1185">Reference proteome</keyword>
<comment type="similarity">
    <text evidence="1 2">Belongs to the UPF0301 (AlgH) family.</text>
</comment>
<dbReference type="Gene3D" id="3.40.1740.10">
    <property type="entry name" value="VC0467-like"/>
    <property type="match status" value="1"/>
</dbReference>
<dbReference type="HAMAP" id="MF_00758">
    <property type="entry name" value="UPF0301"/>
    <property type="match status" value="1"/>
</dbReference>
<dbReference type="RefSeq" id="WP_080521258.1">
    <property type="nucleotide sequence ID" value="NZ_LPUF01000001.1"/>
</dbReference>
<dbReference type="EMBL" id="LPUF01000001">
    <property type="protein sequence ID" value="OQK16633.1"/>
    <property type="molecule type" value="Genomic_DNA"/>
</dbReference>
<evidence type="ECO:0000256" key="2">
    <source>
        <dbReference type="HAMAP-Rule" id="MF_00758"/>
    </source>
</evidence>
<proteinExistence type="inferred from homology"/>
<protein>
    <recommendedName>
        <fullName evidence="2">UPF0301 protein AU255_01640</fullName>
    </recommendedName>
</protein>
<dbReference type="PANTHER" id="PTHR30327:SF1">
    <property type="entry name" value="UPF0301 PROTEIN YQGE"/>
    <property type="match status" value="1"/>
</dbReference>
<gene>
    <name evidence="3" type="ORF">AU255_01640</name>
</gene>